<proteinExistence type="predicted"/>
<keyword evidence="3" id="KW-1185">Reference proteome</keyword>
<feature type="domain" description="MIP18 family-like" evidence="1">
    <location>
        <begin position="14"/>
        <end position="88"/>
    </location>
</feature>
<protein>
    <submittedName>
        <fullName evidence="2">Iron-sulfur cluster assembly protein</fullName>
    </submittedName>
</protein>
<accession>A0ABV6E4F9</accession>
<evidence type="ECO:0000313" key="2">
    <source>
        <dbReference type="EMBL" id="MFC0223887.1"/>
    </source>
</evidence>
<dbReference type="RefSeq" id="WP_378519683.1">
    <property type="nucleotide sequence ID" value="NZ_CBCSDI010000085.1"/>
</dbReference>
<dbReference type="Proteomes" id="UP001589698">
    <property type="component" value="Unassembled WGS sequence"/>
</dbReference>
<comment type="caution">
    <text evidence="2">The sequence shown here is derived from an EMBL/GenBank/DDBJ whole genome shotgun (WGS) entry which is preliminary data.</text>
</comment>
<sequence>MSRHGVPTEAAATSDVREVLRTVAERALDEPLAAHDFVDLVSVTDDGDLEVHLRLPRSGVPRSLACLVVSDARDALADLPWSRVVTVALDGHGDSADINAVLAVEAGAGRYAGGRVVTPDLAGLQRSFRREAHVAAAERCLAALARRRPWHDSTPPGDVVLGDLLPGRHLAALLRRRRALGLPNHPTALVLADPDVSAP</sequence>
<organism evidence="2 3">
    <name type="scientific">Nocardioides zeicaulis</name>
    <dbReference type="NCBI Taxonomy" id="1776857"/>
    <lineage>
        <taxon>Bacteria</taxon>
        <taxon>Bacillati</taxon>
        <taxon>Actinomycetota</taxon>
        <taxon>Actinomycetes</taxon>
        <taxon>Propionibacteriales</taxon>
        <taxon>Nocardioidaceae</taxon>
        <taxon>Nocardioides</taxon>
    </lineage>
</organism>
<evidence type="ECO:0000313" key="3">
    <source>
        <dbReference type="Proteomes" id="UP001589698"/>
    </source>
</evidence>
<evidence type="ECO:0000259" key="1">
    <source>
        <dbReference type="Pfam" id="PF01883"/>
    </source>
</evidence>
<dbReference type="Gene3D" id="3.30.300.130">
    <property type="entry name" value="Fe-S cluster assembly (FSCA)"/>
    <property type="match status" value="1"/>
</dbReference>
<reference evidence="2 3" key="1">
    <citation type="submission" date="2024-09" db="EMBL/GenBank/DDBJ databases">
        <authorList>
            <person name="Sun Q."/>
            <person name="Mori K."/>
        </authorList>
    </citation>
    <scope>NUCLEOTIDE SEQUENCE [LARGE SCALE GENOMIC DNA]</scope>
    <source>
        <strain evidence="2 3">CCM 8654</strain>
    </source>
</reference>
<dbReference type="Pfam" id="PF01883">
    <property type="entry name" value="FeS_assembly_P"/>
    <property type="match status" value="1"/>
</dbReference>
<dbReference type="SUPFAM" id="SSF117916">
    <property type="entry name" value="Fe-S cluster assembly (FSCA) domain-like"/>
    <property type="match status" value="1"/>
</dbReference>
<dbReference type="EMBL" id="JBHLXH010000002">
    <property type="protein sequence ID" value="MFC0223887.1"/>
    <property type="molecule type" value="Genomic_DNA"/>
</dbReference>
<name>A0ABV6E4F9_9ACTN</name>
<gene>
    <name evidence="2" type="ORF">ACFFJG_15475</name>
</gene>
<dbReference type="InterPro" id="IPR002744">
    <property type="entry name" value="MIP18-like"/>
</dbReference>
<dbReference type="InterPro" id="IPR034904">
    <property type="entry name" value="FSCA_dom_sf"/>
</dbReference>